<accession>L0HA67</accession>
<dbReference type="GeneID" id="14309252"/>
<proteinExistence type="predicted"/>
<dbReference type="GO" id="GO:0008168">
    <property type="term" value="F:methyltransferase activity"/>
    <property type="evidence" value="ECO:0007669"/>
    <property type="project" value="UniProtKB-KW"/>
</dbReference>
<dbReference type="InterPro" id="IPR029063">
    <property type="entry name" value="SAM-dependent_MTases_sf"/>
</dbReference>
<dbReference type="SUPFAM" id="SSF53335">
    <property type="entry name" value="S-adenosyl-L-methionine-dependent methyltransferases"/>
    <property type="match status" value="1"/>
</dbReference>
<gene>
    <name evidence="1" type="ordered locus">Metfor_0579</name>
</gene>
<dbReference type="Proteomes" id="UP000010824">
    <property type="component" value="Chromosome"/>
</dbReference>
<dbReference type="PANTHER" id="PTHR40036:SF1">
    <property type="entry name" value="MACROCIN O-METHYLTRANSFERASE"/>
    <property type="match status" value="1"/>
</dbReference>
<dbReference type="HOGENOM" id="CLU_070011_1_0_2"/>
<dbReference type="InParanoid" id="L0HA67"/>
<dbReference type="GO" id="GO:0032259">
    <property type="term" value="P:methylation"/>
    <property type="evidence" value="ECO:0007669"/>
    <property type="project" value="UniProtKB-KW"/>
</dbReference>
<dbReference type="eggNOG" id="arCOG03850">
    <property type="taxonomic scope" value="Archaea"/>
</dbReference>
<dbReference type="STRING" id="593750.Metfor_0579"/>
<dbReference type="KEGG" id="mfo:Metfor_0579"/>
<evidence type="ECO:0000313" key="2">
    <source>
        <dbReference type="Proteomes" id="UP000010824"/>
    </source>
</evidence>
<evidence type="ECO:0000313" key="1">
    <source>
        <dbReference type="EMBL" id="AGB01642.1"/>
    </source>
</evidence>
<reference evidence="2" key="1">
    <citation type="submission" date="2011-12" db="EMBL/GenBank/DDBJ databases">
        <title>Complete sequence of Methanoregula formicicum SMSP.</title>
        <authorList>
            <person name="Lucas S."/>
            <person name="Han J."/>
            <person name="Lapidus A."/>
            <person name="Cheng J.-F."/>
            <person name="Goodwin L."/>
            <person name="Pitluck S."/>
            <person name="Peters L."/>
            <person name="Ovchinnikova G."/>
            <person name="Teshima H."/>
            <person name="Detter J.C."/>
            <person name="Han C."/>
            <person name="Tapia R."/>
            <person name="Land M."/>
            <person name="Hauser L."/>
            <person name="Kyrpides N."/>
            <person name="Ivanova N."/>
            <person name="Pagani I."/>
            <person name="Imachi H."/>
            <person name="Tamaki H."/>
            <person name="Sekiguchi Y."/>
            <person name="Kamagata Y."/>
            <person name="Cadillo-Quiroz H."/>
            <person name="Zinder S."/>
            <person name="Liu W.-T."/>
            <person name="Woyke T."/>
        </authorList>
    </citation>
    <scope>NUCLEOTIDE SEQUENCE [LARGE SCALE GENOMIC DNA]</scope>
    <source>
        <strain evidence="2">DSM 22288 / NBRC 105244 / SMSP</strain>
    </source>
</reference>
<dbReference type="InterPro" id="IPR008884">
    <property type="entry name" value="TylF_MeTrfase"/>
</dbReference>
<keyword evidence="1" id="KW-0489">Methyltransferase</keyword>
<dbReference type="EMBL" id="CP003167">
    <property type="protein sequence ID" value="AGB01642.1"/>
    <property type="molecule type" value="Genomic_DNA"/>
</dbReference>
<reference evidence="1 2" key="2">
    <citation type="journal article" date="2014" name="Genome Announc.">
        <title>Complete Genome Sequence of Methanoregula formicica SMSPT, a Mesophilic Hydrogenotrophic Methanogen Isolated from a Methanogenic Upflow Anaerobic Sludge Blanket Reactor.</title>
        <authorList>
            <person name="Yamamoto K."/>
            <person name="Tamaki H."/>
            <person name="Cadillo-Quiroz H."/>
            <person name="Imachi H."/>
            <person name="Kyrpides N."/>
            <person name="Woyke T."/>
            <person name="Goodwin L."/>
            <person name="Zinder S.H."/>
            <person name="Kamagata Y."/>
            <person name="Liu W.T."/>
        </authorList>
    </citation>
    <scope>NUCLEOTIDE SEQUENCE [LARGE SCALE GENOMIC DNA]</scope>
    <source>
        <strain evidence="2">DSM 22288 / NBRC 105244 / SMSP</strain>
    </source>
</reference>
<keyword evidence="2" id="KW-1185">Reference proteome</keyword>
<dbReference type="Pfam" id="PF05711">
    <property type="entry name" value="TylF"/>
    <property type="match status" value="1"/>
</dbReference>
<sequence>MRLPQKKQIYSVVDSVIPSRYLLKFRKAVFFEPFMGNDIANRGRLSHYGCDRRKEFAKNLRKIRKETELLLEDIEAYHIYMAVKTTQKVPGDIAEVGVYRGGSAKIICSAKGDKALHLFDTFEGLPQVDEIDMVWPFYEGKFAASFESVRDYLKENKNVHFYKGIFPETAGPVKDTMFSLVNLDVDCYESTKQSLEFFYPRMSRGGIIISHDYITAPGVKKAFDDFFEGKTEPVLETAGSQCLVVKV</sequence>
<dbReference type="AlphaFoldDB" id="L0HA67"/>
<name>L0HA67_METFS</name>
<dbReference type="Gene3D" id="3.40.50.150">
    <property type="entry name" value="Vaccinia Virus protein VP39"/>
    <property type="match status" value="1"/>
</dbReference>
<keyword evidence="1" id="KW-0808">Transferase</keyword>
<organism evidence="1 2">
    <name type="scientific">Methanoregula formicica (strain DSM 22288 / NBRC 105244 / SMSP)</name>
    <dbReference type="NCBI Taxonomy" id="593750"/>
    <lineage>
        <taxon>Archaea</taxon>
        <taxon>Methanobacteriati</taxon>
        <taxon>Methanobacteriota</taxon>
        <taxon>Stenosarchaea group</taxon>
        <taxon>Methanomicrobia</taxon>
        <taxon>Methanomicrobiales</taxon>
        <taxon>Methanoregulaceae</taxon>
        <taxon>Methanoregula</taxon>
    </lineage>
</organism>
<dbReference type="PANTHER" id="PTHR40036">
    <property type="entry name" value="MACROCIN O-METHYLTRANSFERASE"/>
    <property type="match status" value="1"/>
</dbReference>
<dbReference type="RefSeq" id="WP_015284606.1">
    <property type="nucleotide sequence ID" value="NC_019943.1"/>
</dbReference>
<protein>
    <submittedName>
        <fullName evidence="1">Macrocin-O-methyltransferase (TylF)</fullName>
    </submittedName>
</protein>